<dbReference type="CDD" id="cd00229">
    <property type="entry name" value="SGNH_hydrolase"/>
    <property type="match status" value="1"/>
</dbReference>
<dbReference type="InterPro" id="IPR051532">
    <property type="entry name" value="Ester_Hydrolysis_Enzymes"/>
</dbReference>
<proteinExistence type="predicted"/>
<feature type="domain" description="SGNH hydrolase-type esterase" evidence="3">
    <location>
        <begin position="638"/>
        <end position="849"/>
    </location>
</feature>
<comment type="caution">
    <text evidence="4">The sequence shown here is derived from an EMBL/GenBank/DDBJ whole genome shotgun (WGS) entry which is preliminary data.</text>
</comment>
<dbReference type="PATRIC" id="fig|1423755.3.peg.253"/>
<reference evidence="4 5" key="1">
    <citation type="journal article" date="2015" name="Genome Announc.">
        <title>Expanding the biotechnology potential of lactobacilli through comparative genomics of 213 strains and associated genera.</title>
        <authorList>
            <person name="Sun Z."/>
            <person name="Harris H.M."/>
            <person name="McCann A."/>
            <person name="Guo C."/>
            <person name="Argimon S."/>
            <person name="Zhang W."/>
            <person name="Yang X."/>
            <person name="Jeffery I.B."/>
            <person name="Cooney J.C."/>
            <person name="Kagawa T.F."/>
            <person name="Liu W."/>
            <person name="Song Y."/>
            <person name="Salvetti E."/>
            <person name="Wrobel A."/>
            <person name="Rasinkangas P."/>
            <person name="Parkhill J."/>
            <person name="Rea M.C."/>
            <person name="O'Sullivan O."/>
            <person name="Ritari J."/>
            <person name="Douillard F.P."/>
            <person name="Paul Ross R."/>
            <person name="Yang R."/>
            <person name="Briner A.E."/>
            <person name="Felis G.E."/>
            <person name="de Vos W.M."/>
            <person name="Barrangou R."/>
            <person name="Klaenhammer T.R."/>
            <person name="Caufield P.W."/>
            <person name="Cui Y."/>
            <person name="Zhang H."/>
            <person name="O'Toole P.W."/>
        </authorList>
    </citation>
    <scope>NUCLEOTIDE SEQUENCE [LARGE SCALE GENOMIC DNA]</scope>
    <source>
        <strain evidence="4 5">DSM 18933</strain>
    </source>
</reference>
<evidence type="ECO:0008006" key="6">
    <source>
        <dbReference type="Google" id="ProtNLM"/>
    </source>
</evidence>
<protein>
    <recommendedName>
        <fullName evidence="6">BppU N-terminal domain-containing protein</fullName>
    </recommendedName>
</protein>
<dbReference type="STRING" id="1423755.FC40_GL000236"/>
<organism evidence="4 5">
    <name type="scientific">Ligilactobacillus hayakitensis DSM 18933 = JCM 14209</name>
    <dbReference type="NCBI Taxonomy" id="1423755"/>
    <lineage>
        <taxon>Bacteria</taxon>
        <taxon>Bacillati</taxon>
        <taxon>Bacillota</taxon>
        <taxon>Bacilli</taxon>
        <taxon>Lactobacillales</taxon>
        <taxon>Lactobacillaceae</taxon>
        <taxon>Ligilactobacillus</taxon>
    </lineage>
</organism>
<dbReference type="PANTHER" id="PTHR30383">
    <property type="entry name" value="THIOESTERASE 1/PROTEASE 1/LYSOPHOSPHOLIPASE L1"/>
    <property type="match status" value="1"/>
</dbReference>
<dbReference type="Gene3D" id="2.60.40.3350">
    <property type="match status" value="1"/>
</dbReference>
<dbReference type="Pfam" id="PF13472">
    <property type="entry name" value="Lipase_GDSL_2"/>
    <property type="match status" value="1"/>
</dbReference>
<keyword evidence="1" id="KW-0175">Coiled coil</keyword>
<dbReference type="RefSeq" id="WP_056938303.1">
    <property type="nucleotide sequence ID" value="NZ_AZGD01000006.1"/>
</dbReference>
<feature type="coiled-coil region" evidence="1">
    <location>
        <begin position="163"/>
        <end position="190"/>
    </location>
</feature>
<feature type="domain" description="BppU N-terminal" evidence="2">
    <location>
        <begin position="2"/>
        <end position="164"/>
    </location>
</feature>
<dbReference type="Proteomes" id="UP000051054">
    <property type="component" value="Unassembled WGS sequence"/>
</dbReference>
<evidence type="ECO:0000256" key="1">
    <source>
        <dbReference type="SAM" id="Coils"/>
    </source>
</evidence>
<dbReference type="Pfam" id="PF10651">
    <property type="entry name" value="BppU_N"/>
    <property type="match status" value="1"/>
</dbReference>
<evidence type="ECO:0000313" key="4">
    <source>
        <dbReference type="EMBL" id="KRM20315.1"/>
    </source>
</evidence>
<gene>
    <name evidence="4" type="ORF">FC40_GL000236</name>
</gene>
<dbReference type="AlphaFoldDB" id="A0A0R1WXN4"/>
<dbReference type="EMBL" id="AZGD01000006">
    <property type="protein sequence ID" value="KRM20315.1"/>
    <property type="molecule type" value="Genomic_DNA"/>
</dbReference>
<accession>A0A0R1WXN4</accession>
<sequence>MAQTLKYVIGKDYRPLTMLEAKSSNVSNIDYGANPNWVQARQYEDGLRQVFVEIANEDGTPFDLTGANVLFEGVLPDNEHKILDNEHAVFYEDPTSGKFRFDLPAQAFTVAGQYKQSFFRVMKGYKNIATLEFKLQVLADWVIGGLTPSDYISPLEKFFSQINDELLADKNKLKQAVDEFKQEVNDIQKAITDKSDAAGNMLDSLTQRIVTLETKIKNDDLFTNSDAVEYKLKINDEINDLKLSLLNTDKNLQTKATEISNKFDENLQTKTTKISDEFNEKIDKLNKTVTSSMSEAKTLVENKIAQMDNGVHGYPNANAIKQAYPNGAQGIFVAVDTGHQWYYVNGQWTDGGAYQSPRGNADATATALHNQMLDALDQQDKIWQRKLYVNVNTGEWLNDKNMRETQSNWCWTPYYTPVKKNSDYIFAGYDGVSANSKVVGISSVYINLYSSDKSFIKQIYTNRTNPGIFNTENAEYIRFSMSTNTFSDEQYPSLFKGNTLPKEIENDIYGLFDTAYKQLGNSLADFKLPPSLSLPKMANLPVQIYDDTLIEYAVNTDVIKVFLYDNFSNLIAKNNSGNGWRIPANSGDRALDFNAILGSSPENYWRYAPKLYRKQSKIFINEIPIDAGKGQNIKVLIIGDSLTNYNIYPNRAGELANSDENATIKFIGTRGDNTKHEGRGGWSAKIYTTRTQYNSYNNPFINNGKFDFSHYMNTNNFSDVDIVIINLGTNDVTLNKPDMDNDFSEDFKAYDEMISSIKAYDSNIKIALGSTIEPARLNNAHIDVKTRRQRWNRLMAKYCLDNNYTYIPYWFVVDPINDFKYEDVQIDDYNTATIRKVADSTHPADSGYKKMGDLTYATIKKLAEDIRTNK</sequence>
<dbReference type="SUPFAM" id="SSF52266">
    <property type="entry name" value="SGNH hydrolase"/>
    <property type="match status" value="1"/>
</dbReference>
<evidence type="ECO:0000259" key="3">
    <source>
        <dbReference type="Pfam" id="PF13472"/>
    </source>
</evidence>
<dbReference type="InterPro" id="IPR013830">
    <property type="entry name" value="SGNH_hydro"/>
</dbReference>
<evidence type="ECO:0000313" key="5">
    <source>
        <dbReference type="Proteomes" id="UP000051054"/>
    </source>
</evidence>
<dbReference type="eggNOG" id="ENOG5030IEZ">
    <property type="taxonomic scope" value="Bacteria"/>
</dbReference>
<dbReference type="InterPro" id="IPR036514">
    <property type="entry name" value="SGNH_hydro_sf"/>
</dbReference>
<dbReference type="Gene3D" id="3.40.50.1110">
    <property type="entry name" value="SGNH hydrolase"/>
    <property type="match status" value="1"/>
</dbReference>
<dbReference type="InterPro" id="IPR018913">
    <property type="entry name" value="BppU_N"/>
</dbReference>
<name>A0A0R1WXN4_9LACO</name>
<keyword evidence="5" id="KW-1185">Reference proteome</keyword>
<evidence type="ECO:0000259" key="2">
    <source>
        <dbReference type="Pfam" id="PF10651"/>
    </source>
</evidence>